<proteinExistence type="inferred from homology"/>
<evidence type="ECO:0000256" key="6">
    <source>
        <dbReference type="ARBA" id="ARBA00022884"/>
    </source>
</evidence>
<dbReference type="PANTHER" id="PTHR33992">
    <property type="entry name" value="RIBONUCLEASE P PROTEIN COMPONENT"/>
    <property type="match status" value="1"/>
</dbReference>
<dbReference type="NCBIfam" id="TIGR00188">
    <property type="entry name" value="rnpA"/>
    <property type="match status" value="1"/>
</dbReference>
<dbReference type="InterPro" id="IPR014721">
    <property type="entry name" value="Ribsml_uS5_D2-typ_fold_subgr"/>
</dbReference>
<keyword evidence="6 7" id="KW-0694">RNA-binding</keyword>
<keyword evidence="3 7" id="KW-0540">Nuclease</keyword>
<dbReference type="Proteomes" id="UP000183816">
    <property type="component" value="Unassembled WGS sequence"/>
</dbReference>
<organism evidence="9 10">
    <name type="scientific">Streptococcus equinus</name>
    <name type="common">Streptococcus bovis</name>
    <dbReference type="NCBI Taxonomy" id="1335"/>
    <lineage>
        <taxon>Bacteria</taxon>
        <taxon>Bacillati</taxon>
        <taxon>Bacillota</taxon>
        <taxon>Bacilli</taxon>
        <taxon>Lactobacillales</taxon>
        <taxon>Streptococcaceae</taxon>
        <taxon>Streptococcus</taxon>
    </lineage>
</organism>
<evidence type="ECO:0000256" key="3">
    <source>
        <dbReference type="ARBA" id="ARBA00022722"/>
    </source>
</evidence>
<dbReference type="GO" id="GO:0004526">
    <property type="term" value="F:ribonuclease P activity"/>
    <property type="evidence" value="ECO:0007669"/>
    <property type="project" value="UniProtKB-UniRule"/>
</dbReference>
<reference evidence="9 10" key="1">
    <citation type="submission" date="2016-10" db="EMBL/GenBank/DDBJ databases">
        <authorList>
            <person name="de Groot N.N."/>
        </authorList>
    </citation>
    <scope>NUCLEOTIDE SEQUENCE [LARGE SCALE GENOMIC DNA]</scope>
    <source>
        <strain evidence="9 10">Sb04</strain>
    </source>
</reference>
<dbReference type="GO" id="GO:0000049">
    <property type="term" value="F:tRNA binding"/>
    <property type="evidence" value="ECO:0007669"/>
    <property type="project" value="UniProtKB-UniRule"/>
</dbReference>
<comment type="subunit">
    <text evidence="7">Consists of a catalytic RNA component (M1 or rnpB) and a protein subunit.</text>
</comment>
<evidence type="ECO:0000256" key="1">
    <source>
        <dbReference type="ARBA" id="ARBA00002663"/>
    </source>
</evidence>
<gene>
    <name evidence="7" type="primary">rnpA</name>
    <name evidence="9" type="ORF">SAMN05216347_103169</name>
</gene>
<evidence type="ECO:0000256" key="4">
    <source>
        <dbReference type="ARBA" id="ARBA00022759"/>
    </source>
</evidence>
<accession>A0A1H9ECZ6</accession>
<comment type="catalytic activity">
    <reaction evidence="7">
        <text>Endonucleolytic cleavage of RNA, removing 5'-extranucleotides from tRNA precursor.</text>
        <dbReference type="EC" id="3.1.26.5"/>
    </reaction>
</comment>
<name>A0A1H9ECZ6_STREI</name>
<dbReference type="Pfam" id="PF00825">
    <property type="entry name" value="Ribonuclease_P"/>
    <property type="match status" value="1"/>
</dbReference>
<evidence type="ECO:0000256" key="7">
    <source>
        <dbReference type="HAMAP-Rule" id="MF_00227"/>
    </source>
</evidence>
<dbReference type="EC" id="3.1.26.5" evidence="7 8"/>
<dbReference type="EMBL" id="FNJK01000003">
    <property type="protein sequence ID" value="SDO94231.1"/>
    <property type="molecule type" value="Genomic_DNA"/>
</dbReference>
<dbReference type="GO" id="GO:0042781">
    <property type="term" value="F:3'-tRNA processing endoribonuclease activity"/>
    <property type="evidence" value="ECO:0007669"/>
    <property type="project" value="TreeGrafter"/>
</dbReference>
<dbReference type="SUPFAM" id="SSF54211">
    <property type="entry name" value="Ribosomal protein S5 domain 2-like"/>
    <property type="match status" value="1"/>
</dbReference>
<evidence type="ECO:0000313" key="10">
    <source>
        <dbReference type="Proteomes" id="UP000183816"/>
    </source>
</evidence>
<comment type="function">
    <text evidence="1 7">RNaseP catalyzes the removal of the 5'-leader sequence from pre-tRNA to produce the mature 5'-terminus. It can also cleave other RNA substrates such as 4.5S RNA. The protein component plays an auxiliary but essential role in vivo by binding to the 5'-leader sequence and broadening the substrate specificity of the ribozyme.</text>
</comment>
<dbReference type="FunFam" id="3.30.230.10:FF:000021">
    <property type="entry name" value="Ribonuclease P protein component"/>
    <property type="match status" value="1"/>
</dbReference>
<keyword evidence="2 7" id="KW-0819">tRNA processing</keyword>
<evidence type="ECO:0000256" key="5">
    <source>
        <dbReference type="ARBA" id="ARBA00022801"/>
    </source>
</evidence>
<sequence length="120" mass="13954">MKKTYRVKSDKDFQAIFSKGTSVANRKFVLYHLEKNQSHYRVGLSVSKKLGNAVTRNSIKRKIRHVIMELSPNLINNQDFVIIARKGVEELDYHEVKKNLLHVLKLANLYQEGLNSEKKD</sequence>
<protein>
    <recommendedName>
        <fullName evidence="7 8">Ribonuclease P protein component</fullName>
        <shortName evidence="7">RNase P protein</shortName>
        <shortName evidence="7">RNaseP protein</shortName>
        <ecNumber evidence="7 8">3.1.26.5</ecNumber>
    </recommendedName>
    <alternativeName>
        <fullName evidence="7">Protein C5</fullName>
    </alternativeName>
</protein>
<dbReference type="GO" id="GO:0030677">
    <property type="term" value="C:ribonuclease P complex"/>
    <property type="evidence" value="ECO:0007669"/>
    <property type="project" value="TreeGrafter"/>
</dbReference>
<dbReference type="AlphaFoldDB" id="A0A1H9ECZ6"/>
<dbReference type="Gene3D" id="3.30.230.10">
    <property type="match status" value="1"/>
</dbReference>
<comment type="similarity">
    <text evidence="7">Belongs to the RnpA family.</text>
</comment>
<dbReference type="PANTHER" id="PTHR33992:SF1">
    <property type="entry name" value="RIBONUCLEASE P PROTEIN COMPONENT"/>
    <property type="match status" value="1"/>
</dbReference>
<dbReference type="HAMAP" id="MF_00227">
    <property type="entry name" value="RNase_P"/>
    <property type="match status" value="1"/>
</dbReference>
<keyword evidence="4 7" id="KW-0255">Endonuclease</keyword>
<evidence type="ECO:0000313" key="9">
    <source>
        <dbReference type="EMBL" id="SDO94231.1"/>
    </source>
</evidence>
<evidence type="ECO:0000256" key="2">
    <source>
        <dbReference type="ARBA" id="ARBA00022694"/>
    </source>
</evidence>
<dbReference type="InterPro" id="IPR020568">
    <property type="entry name" value="Ribosomal_Su5_D2-typ_SF"/>
</dbReference>
<evidence type="ECO:0000256" key="8">
    <source>
        <dbReference type="NCBIfam" id="TIGR00188"/>
    </source>
</evidence>
<dbReference type="GO" id="GO:0001682">
    <property type="term" value="P:tRNA 5'-leader removal"/>
    <property type="evidence" value="ECO:0007669"/>
    <property type="project" value="UniProtKB-UniRule"/>
</dbReference>
<keyword evidence="5 7" id="KW-0378">Hydrolase</keyword>
<dbReference type="OrthoDB" id="9810867at2"/>
<dbReference type="InterPro" id="IPR000100">
    <property type="entry name" value="RNase_P"/>
</dbReference>
<dbReference type="RefSeq" id="WP_074482386.1">
    <property type="nucleotide sequence ID" value="NZ_FNJK01000003.1"/>
</dbReference>